<sequence length="382" mass="42808">MPLSESIIDILPPEIMDEVIGHCVDDVHSLRSCSIVCKAWLPASRYHLFQNHAMRLTSRTSDEILESFECAAPSLTGYVRCIHATCRIFLQLSQLTVFPSLEALHLRNLEPSTYMPIMSCLISSYPHLKRLQIEGISYPHEWETMGINGHFAASSLVSSMKNLRELSFRATVPSGSIIYSIPAHFDSSLIPGPPPDTLTSLELYDSDPAYIAGWLLHHHVTSIQSLTLDLMACLEGEALSRYLESAGPTIKHLTLLDSGRTQYTSNAEQYSFIASCTALRTLRVGKFGKNRCRSEVEPILSILDILTAEQSLDTLVLGLNWEERRTLRWSTLETILARPQFANLRTLEVCINPAQNVKQAKKVLIGKGLSRYAQSIEVTHWK</sequence>
<accession>A0AAW0GI14</accession>
<evidence type="ECO:0000313" key="1">
    <source>
        <dbReference type="EMBL" id="KAK7692332.1"/>
    </source>
</evidence>
<keyword evidence="2" id="KW-1185">Reference proteome</keyword>
<evidence type="ECO:0008006" key="3">
    <source>
        <dbReference type="Google" id="ProtNLM"/>
    </source>
</evidence>
<dbReference type="Proteomes" id="UP001385951">
    <property type="component" value="Unassembled WGS sequence"/>
</dbReference>
<evidence type="ECO:0000313" key="2">
    <source>
        <dbReference type="Proteomes" id="UP001385951"/>
    </source>
</evidence>
<comment type="caution">
    <text evidence="1">The sequence shown here is derived from an EMBL/GenBank/DDBJ whole genome shotgun (WGS) entry which is preliminary data.</text>
</comment>
<reference evidence="1 2" key="1">
    <citation type="submission" date="2022-09" db="EMBL/GenBank/DDBJ databases">
        <authorList>
            <person name="Palmer J.M."/>
        </authorList>
    </citation>
    <scope>NUCLEOTIDE SEQUENCE [LARGE SCALE GENOMIC DNA]</scope>
    <source>
        <strain evidence="1 2">DSM 7382</strain>
    </source>
</reference>
<dbReference type="EMBL" id="JASBNA010000004">
    <property type="protein sequence ID" value="KAK7692332.1"/>
    <property type="molecule type" value="Genomic_DNA"/>
</dbReference>
<protein>
    <recommendedName>
        <fullName evidence="3">F-box domain-containing protein</fullName>
    </recommendedName>
</protein>
<gene>
    <name evidence="1" type="ORF">QCA50_003957</name>
</gene>
<dbReference type="InterPro" id="IPR032675">
    <property type="entry name" value="LRR_dom_sf"/>
</dbReference>
<proteinExistence type="predicted"/>
<name>A0AAW0GI14_9APHY</name>
<dbReference type="InterPro" id="IPR036047">
    <property type="entry name" value="F-box-like_dom_sf"/>
</dbReference>
<dbReference type="SUPFAM" id="SSF81383">
    <property type="entry name" value="F-box domain"/>
    <property type="match status" value="1"/>
</dbReference>
<dbReference type="AlphaFoldDB" id="A0AAW0GI14"/>
<dbReference type="Gene3D" id="3.80.10.10">
    <property type="entry name" value="Ribonuclease Inhibitor"/>
    <property type="match status" value="1"/>
</dbReference>
<dbReference type="SUPFAM" id="SSF52047">
    <property type="entry name" value="RNI-like"/>
    <property type="match status" value="1"/>
</dbReference>
<organism evidence="1 2">
    <name type="scientific">Cerrena zonata</name>
    <dbReference type="NCBI Taxonomy" id="2478898"/>
    <lineage>
        <taxon>Eukaryota</taxon>
        <taxon>Fungi</taxon>
        <taxon>Dikarya</taxon>
        <taxon>Basidiomycota</taxon>
        <taxon>Agaricomycotina</taxon>
        <taxon>Agaricomycetes</taxon>
        <taxon>Polyporales</taxon>
        <taxon>Cerrenaceae</taxon>
        <taxon>Cerrena</taxon>
    </lineage>
</organism>